<dbReference type="InterPro" id="IPR052202">
    <property type="entry name" value="Yeast_MetPath_Reg"/>
</dbReference>
<keyword evidence="5" id="KW-0238">DNA-binding</keyword>
<feature type="region of interest" description="Disordered" evidence="8">
    <location>
        <begin position="673"/>
        <end position="693"/>
    </location>
</feature>
<evidence type="ECO:0000313" key="11">
    <source>
        <dbReference type="Proteomes" id="UP000749293"/>
    </source>
</evidence>
<keyword evidence="6" id="KW-0804">Transcription</keyword>
<evidence type="ECO:0000256" key="3">
    <source>
        <dbReference type="ARBA" id="ARBA00022833"/>
    </source>
</evidence>
<dbReference type="GO" id="GO:0043565">
    <property type="term" value="F:sequence-specific DNA binding"/>
    <property type="evidence" value="ECO:0007669"/>
    <property type="project" value="TreeGrafter"/>
</dbReference>
<comment type="subcellular location">
    <subcellularLocation>
        <location evidence="1">Nucleus</location>
    </subcellularLocation>
</comment>
<dbReference type="GeneID" id="55968599"/>
<keyword evidence="3" id="KW-0862">Zinc</keyword>
<dbReference type="InterPro" id="IPR036864">
    <property type="entry name" value="Zn2-C6_fun-type_DNA-bd_sf"/>
</dbReference>
<feature type="compositionally biased region" description="Polar residues" evidence="8">
    <location>
        <begin position="27"/>
        <end position="40"/>
    </location>
</feature>
<evidence type="ECO:0000256" key="6">
    <source>
        <dbReference type="ARBA" id="ARBA00023163"/>
    </source>
</evidence>
<organism evidence="10 11">
    <name type="scientific">Geosmithia morbida</name>
    <dbReference type="NCBI Taxonomy" id="1094350"/>
    <lineage>
        <taxon>Eukaryota</taxon>
        <taxon>Fungi</taxon>
        <taxon>Dikarya</taxon>
        <taxon>Ascomycota</taxon>
        <taxon>Pezizomycotina</taxon>
        <taxon>Sordariomycetes</taxon>
        <taxon>Hypocreomycetidae</taxon>
        <taxon>Hypocreales</taxon>
        <taxon>Bionectriaceae</taxon>
        <taxon>Geosmithia</taxon>
    </lineage>
</organism>
<dbReference type="GO" id="GO:0006351">
    <property type="term" value="P:DNA-templated transcription"/>
    <property type="evidence" value="ECO:0007669"/>
    <property type="project" value="InterPro"/>
</dbReference>
<accession>A0A9P4YSF8</accession>
<keyword evidence="2" id="KW-0479">Metal-binding</keyword>
<keyword evidence="4" id="KW-0805">Transcription regulation</keyword>
<dbReference type="PROSITE" id="PS00463">
    <property type="entry name" value="ZN2_CY6_FUNGAL_1"/>
    <property type="match status" value="1"/>
</dbReference>
<evidence type="ECO:0000256" key="1">
    <source>
        <dbReference type="ARBA" id="ARBA00004123"/>
    </source>
</evidence>
<evidence type="ECO:0000256" key="2">
    <source>
        <dbReference type="ARBA" id="ARBA00022723"/>
    </source>
</evidence>
<dbReference type="Proteomes" id="UP000749293">
    <property type="component" value="Unassembled WGS sequence"/>
</dbReference>
<dbReference type="RefSeq" id="XP_035319535.1">
    <property type="nucleotide sequence ID" value="XM_035464349.1"/>
</dbReference>
<dbReference type="Pfam" id="PF04082">
    <property type="entry name" value="Fungal_trans"/>
    <property type="match status" value="1"/>
</dbReference>
<dbReference type="GO" id="GO:0000981">
    <property type="term" value="F:DNA-binding transcription factor activity, RNA polymerase II-specific"/>
    <property type="evidence" value="ECO:0007669"/>
    <property type="project" value="InterPro"/>
</dbReference>
<evidence type="ECO:0000256" key="4">
    <source>
        <dbReference type="ARBA" id="ARBA00023015"/>
    </source>
</evidence>
<dbReference type="GO" id="GO:0005634">
    <property type="term" value="C:nucleus"/>
    <property type="evidence" value="ECO:0007669"/>
    <property type="project" value="UniProtKB-SubCell"/>
</dbReference>
<dbReference type="EMBL" id="JAANYQ010000014">
    <property type="protein sequence ID" value="KAF4120883.1"/>
    <property type="molecule type" value="Genomic_DNA"/>
</dbReference>
<dbReference type="Pfam" id="PF00172">
    <property type="entry name" value="Zn_clus"/>
    <property type="match status" value="1"/>
</dbReference>
<dbReference type="GO" id="GO:0008270">
    <property type="term" value="F:zinc ion binding"/>
    <property type="evidence" value="ECO:0007669"/>
    <property type="project" value="InterPro"/>
</dbReference>
<dbReference type="InterPro" id="IPR007219">
    <property type="entry name" value="XnlR_reg_dom"/>
</dbReference>
<dbReference type="CDD" id="cd12148">
    <property type="entry name" value="fungal_TF_MHR"/>
    <property type="match status" value="1"/>
</dbReference>
<evidence type="ECO:0000259" key="9">
    <source>
        <dbReference type="PROSITE" id="PS50048"/>
    </source>
</evidence>
<keyword evidence="7" id="KW-0539">Nucleus</keyword>
<dbReference type="AlphaFoldDB" id="A0A9P4YSF8"/>
<reference evidence="10" key="1">
    <citation type="submission" date="2020-03" db="EMBL/GenBank/DDBJ databases">
        <title>Site-based positive gene gene selection in Geosmithia morbida across the United States reveals a broad range of putative effectors and factors for local host and environmental adapation.</title>
        <authorList>
            <person name="Onufrak A."/>
            <person name="Murdoch R.W."/>
            <person name="Gazis R."/>
            <person name="Huff M."/>
            <person name="Staton M."/>
            <person name="Klingeman W."/>
            <person name="Hadziabdic D."/>
        </authorList>
    </citation>
    <scope>NUCLEOTIDE SEQUENCE</scope>
    <source>
        <strain evidence="10">1262</strain>
    </source>
</reference>
<gene>
    <name evidence="10" type="ORF">GMORB2_2369</name>
</gene>
<comment type="caution">
    <text evidence="10">The sequence shown here is derived from an EMBL/GenBank/DDBJ whole genome shotgun (WGS) entry which is preliminary data.</text>
</comment>
<dbReference type="PROSITE" id="PS50048">
    <property type="entry name" value="ZN2_CY6_FUNGAL_2"/>
    <property type="match status" value="1"/>
</dbReference>
<proteinExistence type="predicted"/>
<feature type="region of interest" description="Disordered" evidence="8">
    <location>
        <begin position="145"/>
        <end position="165"/>
    </location>
</feature>
<name>A0A9P4YSF8_9HYPO</name>
<evidence type="ECO:0000313" key="10">
    <source>
        <dbReference type="EMBL" id="KAF4120883.1"/>
    </source>
</evidence>
<dbReference type="PANTHER" id="PTHR47782">
    <property type="entry name" value="ZN(II)2CYS6 TRANSCRIPTION FACTOR (EUROFUNG)-RELATED"/>
    <property type="match status" value="1"/>
</dbReference>
<dbReference type="SUPFAM" id="SSF57701">
    <property type="entry name" value="Zn2/Cys6 DNA-binding domain"/>
    <property type="match status" value="1"/>
</dbReference>
<dbReference type="GO" id="GO:0045944">
    <property type="term" value="P:positive regulation of transcription by RNA polymerase II"/>
    <property type="evidence" value="ECO:0007669"/>
    <property type="project" value="TreeGrafter"/>
</dbReference>
<dbReference type="InterPro" id="IPR001138">
    <property type="entry name" value="Zn2Cys6_DnaBD"/>
</dbReference>
<keyword evidence="11" id="KW-1185">Reference proteome</keyword>
<evidence type="ECO:0000256" key="8">
    <source>
        <dbReference type="SAM" id="MobiDB-lite"/>
    </source>
</evidence>
<evidence type="ECO:0000256" key="5">
    <source>
        <dbReference type="ARBA" id="ARBA00023125"/>
    </source>
</evidence>
<dbReference type="OrthoDB" id="6612291at2759"/>
<feature type="region of interest" description="Disordered" evidence="8">
    <location>
        <begin position="27"/>
        <end position="55"/>
    </location>
</feature>
<dbReference type="PANTHER" id="PTHR47782:SF7">
    <property type="entry name" value="PROTEIN STB5"/>
    <property type="match status" value="1"/>
</dbReference>
<dbReference type="CDD" id="cd00067">
    <property type="entry name" value="GAL4"/>
    <property type="match status" value="1"/>
</dbReference>
<feature type="domain" description="Zn(2)-C6 fungal-type" evidence="9">
    <location>
        <begin position="66"/>
        <end position="96"/>
    </location>
</feature>
<evidence type="ECO:0000256" key="7">
    <source>
        <dbReference type="ARBA" id="ARBA00023242"/>
    </source>
</evidence>
<dbReference type="SMART" id="SM00066">
    <property type="entry name" value="GAL4"/>
    <property type="match status" value="1"/>
</dbReference>
<dbReference type="SMART" id="SM00906">
    <property type="entry name" value="Fungal_trans"/>
    <property type="match status" value="1"/>
</dbReference>
<sequence>MLETSETPSAQQVSNLIRLRARRASHTKSASSSLTVQRSGLSEDLRNTSSTVVGHRPTVKPRDILACDRCRISKKKCSRTFPVCTLCATAGKKCSFSTPTTSSAATAHHLRARVEWLTRHINKSLPAGMPDVESINTGSDLDALIESASGSSPPPANEANVVGEGGFRSSGAAPSILFNRQSVTITSDEECSVMPGHLQFAKPVVSHGGSLNSQSLPRDAIARKFVDAYFRNTNRAYPFVDRTKILRRLETVEDIRQSPNDAEHTLLYLIAAIGCTTLQRAGEVPSDTTSKFDIAYASIIQECLVEEDVPSIQILLLLALYSLFDADGAPSWSIIGIVSRKALVLGLGRKTSETKDLSATDIELRHRLFWSIYVFDRMMSISLGYSVALIDENVDIALPSLTIDEFASTEKPYYASILQTNRHVIQLRQLEDRILRDIHLKKASEIASMSRADRRAIQQDIRASIEGWYNTGCLVSSLDADNLPIHSSVTWQSARYYHLLILLYYPCHFNSSMPIHTMELLRFAQNHLQSTSALFQQRQLPLNRVTLCRIFPVGLVLLHCFATSYSREGCCSAREDIAIVINILEAFSQGWTHAHRAAHIFRQFMAMVTDVSADGPFHLSAQSYGSYESVLPKDLYKEMLRSTIRAFLSLMQEVLGPTTCYCFYNAPDERDTDNETVSNSRHASDEAASFPYSGSTASYPSMHDAVASSLDYSWESGEFTFI</sequence>
<protein>
    <submittedName>
        <fullName evidence="10">Fungal trans</fullName>
    </submittedName>
</protein>
<dbReference type="Gene3D" id="4.10.240.10">
    <property type="entry name" value="Zn(2)-C6 fungal-type DNA-binding domain"/>
    <property type="match status" value="1"/>
</dbReference>